<gene>
    <name evidence="1" type="ORF">ATL45_0458</name>
    <name evidence="2" type="ORF">SAMN05421805_111130</name>
</gene>
<reference evidence="1 4" key="2">
    <citation type="submission" date="2018-10" db="EMBL/GenBank/DDBJ databases">
        <title>Sequencing the genomes of 1000 actinobacteria strains.</title>
        <authorList>
            <person name="Klenk H.-P."/>
        </authorList>
    </citation>
    <scope>NUCLEOTIDE SEQUENCE [LARGE SCALE GENOMIC DNA]</scope>
    <source>
        <strain evidence="1 4">DSM 45119</strain>
    </source>
</reference>
<name>A0A1I5FL67_9PSEU</name>
<sequence>MAGLMLDPAPEFRIPFPIGSVVCRVRVHATGRDTDIDGATMQPVKDYLFQIWESTTESPADVVRVSSGYGAALRRPHPGQGV</sequence>
<evidence type="ECO:0000313" key="1">
    <source>
        <dbReference type="EMBL" id="RKT82214.1"/>
    </source>
</evidence>
<keyword evidence="4" id="KW-1185">Reference proteome</keyword>
<dbReference type="AlphaFoldDB" id="A0A1I5FL67"/>
<proteinExistence type="predicted"/>
<dbReference type="EMBL" id="FOUP01000011">
    <property type="protein sequence ID" value="SFO24484.1"/>
    <property type="molecule type" value="Genomic_DNA"/>
</dbReference>
<accession>A0A1I5FL67</accession>
<evidence type="ECO:0000313" key="3">
    <source>
        <dbReference type="Proteomes" id="UP000199398"/>
    </source>
</evidence>
<reference evidence="2 3" key="1">
    <citation type="submission" date="2016-10" db="EMBL/GenBank/DDBJ databases">
        <authorList>
            <person name="de Groot N.N."/>
        </authorList>
    </citation>
    <scope>NUCLEOTIDE SEQUENCE [LARGE SCALE GENOMIC DNA]</scope>
    <source>
        <strain evidence="2 3">CPCC 201259</strain>
    </source>
</reference>
<organism evidence="2 3">
    <name type="scientific">Saccharopolyspora antimicrobica</name>
    <dbReference type="NCBI Taxonomy" id="455193"/>
    <lineage>
        <taxon>Bacteria</taxon>
        <taxon>Bacillati</taxon>
        <taxon>Actinomycetota</taxon>
        <taxon>Actinomycetes</taxon>
        <taxon>Pseudonocardiales</taxon>
        <taxon>Pseudonocardiaceae</taxon>
        <taxon>Saccharopolyspora</taxon>
    </lineage>
</organism>
<protein>
    <submittedName>
        <fullName evidence="2">Uncharacterized protein</fullName>
    </submittedName>
</protein>
<evidence type="ECO:0000313" key="4">
    <source>
        <dbReference type="Proteomes" id="UP000270697"/>
    </source>
</evidence>
<evidence type="ECO:0000313" key="2">
    <source>
        <dbReference type="EMBL" id="SFO24484.1"/>
    </source>
</evidence>
<dbReference type="STRING" id="455193.SAMN05421805_111130"/>
<dbReference type="Proteomes" id="UP000199398">
    <property type="component" value="Unassembled WGS sequence"/>
</dbReference>
<dbReference type="EMBL" id="RBXX01000002">
    <property type="protein sequence ID" value="RKT82214.1"/>
    <property type="molecule type" value="Genomic_DNA"/>
</dbReference>
<dbReference type="Proteomes" id="UP000270697">
    <property type="component" value="Unassembled WGS sequence"/>
</dbReference>